<sequence>MQLKRTILIDIEKYRKKALQILSPIKPADKGTSAVNNFLFSAKRSEASRLLPEYYLIFFLFSDLLNFKNLGRFEKIAWSFPIDYKGKAFLIEHRKFGVGVFIQDEEDQEMAKEIAKKISGAVKSIRPYYDHLAQEAVSNSEFNVINNNRQLFDRFNFLLNSYKTEYQKFIDNKGKTEKKVEKSEFGEFTTITSLDFEFKQRANWLAISCIEAFYSWTEHLFIHLAIIGQNLSDGEKVSELIGAEWKTKFKAAIPINSSKEAESFYNELITVRNQLRNFVAHGAFGKDGNAFRFHSKTGAVPVLMNHKKSKNKFSLHGFLTFKENEVIELIEEFIKFLWSDTTAPAMEYTQEYQLPTILTLSANGTYKAACDSMEDMRIFADEIMNELDNAANMDW</sequence>
<name>A0ABT9F253_9FLAO</name>
<dbReference type="RefSeq" id="WP_099277015.1">
    <property type="nucleotide sequence ID" value="NZ_PDUU01000003.1"/>
</dbReference>
<keyword evidence="2" id="KW-1185">Reference proteome</keyword>
<evidence type="ECO:0008006" key="3">
    <source>
        <dbReference type="Google" id="ProtNLM"/>
    </source>
</evidence>
<dbReference type="EMBL" id="JAUYVU010000002">
    <property type="protein sequence ID" value="MDP2540724.1"/>
    <property type="molecule type" value="Genomic_DNA"/>
</dbReference>
<protein>
    <recommendedName>
        <fullName evidence="3">Apea-like HEPN domain-containing protein</fullName>
    </recommendedName>
</protein>
<evidence type="ECO:0000313" key="2">
    <source>
        <dbReference type="Proteomes" id="UP001242342"/>
    </source>
</evidence>
<comment type="caution">
    <text evidence="1">The sequence shown here is derived from an EMBL/GenBank/DDBJ whole genome shotgun (WGS) entry which is preliminary data.</text>
</comment>
<organism evidence="1 2">
    <name type="scientific">Tenacibaculum discolor</name>
    <dbReference type="NCBI Taxonomy" id="361581"/>
    <lineage>
        <taxon>Bacteria</taxon>
        <taxon>Pseudomonadati</taxon>
        <taxon>Bacteroidota</taxon>
        <taxon>Flavobacteriia</taxon>
        <taxon>Flavobacteriales</taxon>
        <taxon>Flavobacteriaceae</taxon>
        <taxon>Tenacibaculum</taxon>
    </lineage>
</organism>
<accession>A0ABT9F253</accession>
<gene>
    <name evidence="1" type="ORF">Q8W23_04475</name>
</gene>
<evidence type="ECO:0000313" key="1">
    <source>
        <dbReference type="EMBL" id="MDP2540724.1"/>
    </source>
</evidence>
<dbReference type="Proteomes" id="UP001242342">
    <property type="component" value="Unassembled WGS sequence"/>
</dbReference>
<proteinExistence type="predicted"/>
<reference evidence="1 2" key="1">
    <citation type="submission" date="2023-07" db="EMBL/GenBank/DDBJ databases">
        <title>Genome content predicts the carbon catabolic preferences of heterotrophic bacteria.</title>
        <authorList>
            <person name="Gralka M."/>
        </authorList>
    </citation>
    <scope>NUCLEOTIDE SEQUENCE [LARGE SCALE GENOMIC DNA]</scope>
    <source>
        <strain evidence="1 2">4G03</strain>
    </source>
</reference>